<organism evidence="6 7">
    <name type="scientific">Nocardioides koreensis</name>
    <dbReference type="NCBI Taxonomy" id="433651"/>
    <lineage>
        <taxon>Bacteria</taxon>
        <taxon>Bacillati</taxon>
        <taxon>Actinomycetota</taxon>
        <taxon>Actinomycetes</taxon>
        <taxon>Propionibacteriales</taxon>
        <taxon>Nocardioidaceae</taxon>
        <taxon>Nocardioides</taxon>
    </lineage>
</organism>
<dbReference type="EMBL" id="BAAAQR010000001">
    <property type="protein sequence ID" value="GAA2138080.1"/>
    <property type="molecule type" value="Genomic_DNA"/>
</dbReference>
<dbReference type="InterPro" id="IPR036390">
    <property type="entry name" value="WH_DNA-bd_sf"/>
</dbReference>
<sequence>MQLDVGRLRLLAAIAQHGSMTGAAAALSYTPSAISQQVRRLEAEVGHPVLERHPRGVVLTDAGKAIVAHVGSIERQLEALEVELDDIAGLRAGSLRLGTFPTVASSLLPLAVNRFRERHPGVRLSVLSARLELLLEHLERRRVEMALLWDYEWSRINQPELVLRQVTEDPTAVVVSRSHPLASRKAVQMAELADESWVIRGGGHPVAEVLSRTAHAAGFEPTVSFEANDYQEAQAMVAVGMGVALAPRLALANLRDDVTVLSLGADAPRRRILLASLVGRVPTPAEVAMAEILVAAADATAVRRTAER</sequence>
<dbReference type="SUPFAM" id="SSF46785">
    <property type="entry name" value="Winged helix' DNA-binding domain"/>
    <property type="match status" value="1"/>
</dbReference>
<keyword evidence="7" id="KW-1185">Reference proteome</keyword>
<dbReference type="PANTHER" id="PTHR30346:SF29">
    <property type="entry name" value="LYSR SUBSTRATE-BINDING"/>
    <property type="match status" value="1"/>
</dbReference>
<proteinExistence type="inferred from homology"/>
<dbReference type="Pfam" id="PF00126">
    <property type="entry name" value="HTH_1"/>
    <property type="match status" value="1"/>
</dbReference>
<dbReference type="CDD" id="cd08423">
    <property type="entry name" value="PBP2_LTTR_like_6"/>
    <property type="match status" value="1"/>
</dbReference>
<evidence type="ECO:0000256" key="1">
    <source>
        <dbReference type="ARBA" id="ARBA00009437"/>
    </source>
</evidence>
<dbReference type="InterPro" id="IPR036388">
    <property type="entry name" value="WH-like_DNA-bd_sf"/>
</dbReference>
<dbReference type="SUPFAM" id="SSF53850">
    <property type="entry name" value="Periplasmic binding protein-like II"/>
    <property type="match status" value="1"/>
</dbReference>
<evidence type="ECO:0000259" key="5">
    <source>
        <dbReference type="PROSITE" id="PS50931"/>
    </source>
</evidence>
<dbReference type="RefSeq" id="WP_344147263.1">
    <property type="nucleotide sequence ID" value="NZ_BAAAQR010000001.1"/>
</dbReference>
<gene>
    <name evidence="6" type="ORF">GCM10009844_05780</name>
</gene>
<dbReference type="Gene3D" id="1.10.10.10">
    <property type="entry name" value="Winged helix-like DNA-binding domain superfamily/Winged helix DNA-binding domain"/>
    <property type="match status" value="1"/>
</dbReference>
<dbReference type="PANTHER" id="PTHR30346">
    <property type="entry name" value="TRANSCRIPTIONAL DUAL REGULATOR HCAR-RELATED"/>
    <property type="match status" value="1"/>
</dbReference>
<name>A0ABN2Z7S3_9ACTN</name>
<evidence type="ECO:0000313" key="6">
    <source>
        <dbReference type="EMBL" id="GAA2138080.1"/>
    </source>
</evidence>
<evidence type="ECO:0000256" key="4">
    <source>
        <dbReference type="ARBA" id="ARBA00023163"/>
    </source>
</evidence>
<accession>A0ABN2Z7S3</accession>
<keyword evidence="3" id="KW-0238">DNA-binding</keyword>
<feature type="domain" description="HTH lysR-type" evidence="5">
    <location>
        <begin position="1"/>
        <end position="60"/>
    </location>
</feature>
<dbReference type="Proteomes" id="UP001501771">
    <property type="component" value="Unassembled WGS sequence"/>
</dbReference>
<evidence type="ECO:0000256" key="3">
    <source>
        <dbReference type="ARBA" id="ARBA00023125"/>
    </source>
</evidence>
<evidence type="ECO:0000256" key="2">
    <source>
        <dbReference type="ARBA" id="ARBA00023015"/>
    </source>
</evidence>
<comment type="similarity">
    <text evidence="1">Belongs to the LysR transcriptional regulatory family.</text>
</comment>
<dbReference type="InterPro" id="IPR005119">
    <property type="entry name" value="LysR_subst-bd"/>
</dbReference>
<keyword evidence="2" id="KW-0805">Transcription regulation</keyword>
<comment type="caution">
    <text evidence="6">The sequence shown here is derived from an EMBL/GenBank/DDBJ whole genome shotgun (WGS) entry which is preliminary data.</text>
</comment>
<dbReference type="Gene3D" id="3.40.190.10">
    <property type="entry name" value="Periplasmic binding protein-like II"/>
    <property type="match status" value="2"/>
</dbReference>
<dbReference type="InterPro" id="IPR000847">
    <property type="entry name" value="LysR_HTH_N"/>
</dbReference>
<dbReference type="Pfam" id="PF03466">
    <property type="entry name" value="LysR_substrate"/>
    <property type="match status" value="1"/>
</dbReference>
<reference evidence="6 7" key="1">
    <citation type="journal article" date="2019" name="Int. J. Syst. Evol. Microbiol.">
        <title>The Global Catalogue of Microorganisms (GCM) 10K type strain sequencing project: providing services to taxonomists for standard genome sequencing and annotation.</title>
        <authorList>
            <consortium name="The Broad Institute Genomics Platform"/>
            <consortium name="The Broad Institute Genome Sequencing Center for Infectious Disease"/>
            <person name="Wu L."/>
            <person name="Ma J."/>
        </authorList>
    </citation>
    <scope>NUCLEOTIDE SEQUENCE [LARGE SCALE GENOMIC DNA]</scope>
    <source>
        <strain evidence="6 7">JCM 16022</strain>
    </source>
</reference>
<keyword evidence="4" id="KW-0804">Transcription</keyword>
<protein>
    <submittedName>
        <fullName evidence="6">LysR family transcriptional regulator</fullName>
    </submittedName>
</protein>
<dbReference type="PROSITE" id="PS50931">
    <property type="entry name" value="HTH_LYSR"/>
    <property type="match status" value="1"/>
</dbReference>
<evidence type="ECO:0000313" key="7">
    <source>
        <dbReference type="Proteomes" id="UP001501771"/>
    </source>
</evidence>